<feature type="domain" description="Aminotransferase class V" evidence="10">
    <location>
        <begin position="28"/>
        <end position="328"/>
    </location>
</feature>
<organism evidence="11 12">
    <name type="scientific">Virgibacillus profundi</name>
    <dbReference type="NCBI Taxonomy" id="2024555"/>
    <lineage>
        <taxon>Bacteria</taxon>
        <taxon>Bacillati</taxon>
        <taxon>Bacillota</taxon>
        <taxon>Bacilli</taxon>
        <taxon>Bacillales</taxon>
        <taxon>Bacillaceae</taxon>
        <taxon>Virgibacillus</taxon>
    </lineage>
</organism>
<keyword evidence="4 11" id="KW-0808">Transferase</keyword>
<evidence type="ECO:0000256" key="5">
    <source>
        <dbReference type="ARBA" id="ARBA00022898"/>
    </source>
</evidence>
<dbReference type="RefSeq" id="WP_095655418.1">
    <property type="nucleotide sequence ID" value="NZ_NPOA01000006.1"/>
</dbReference>
<dbReference type="OrthoDB" id="389074at2"/>
<evidence type="ECO:0000313" key="12">
    <source>
        <dbReference type="Proteomes" id="UP000218887"/>
    </source>
</evidence>
<dbReference type="GO" id="GO:0019265">
    <property type="term" value="P:glycine biosynthetic process, by transamination of glyoxylate"/>
    <property type="evidence" value="ECO:0007669"/>
    <property type="project" value="TreeGrafter"/>
</dbReference>
<gene>
    <name evidence="11" type="ORF">CIL05_10120</name>
</gene>
<evidence type="ECO:0000256" key="7">
    <source>
        <dbReference type="PIRSR" id="PIRSR000524-50"/>
    </source>
</evidence>
<evidence type="ECO:0000313" key="11">
    <source>
        <dbReference type="EMBL" id="PAV29717.1"/>
    </source>
</evidence>
<comment type="caution">
    <text evidence="11">The sequence shown here is derived from an EMBL/GenBank/DDBJ whole genome shotgun (WGS) entry which is preliminary data.</text>
</comment>
<dbReference type="AlphaFoldDB" id="A0A2A2IDL0"/>
<evidence type="ECO:0000259" key="10">
    <source>
        <dbReference type="Pfam" id="PF00266"/>
    </source>
</evidence>
<dbReference type="Gene3D" id="3.40.640.10">
    <property type="entry name" value="Type I PLP-dependent aspartate aminotransferase-like (Major domain)"/>
    <property type="match status" value="1"/>
</dbReference>
<accession>A0A2A2IDL0</accession>
<evidence type="ECO:0000256" key="6">
    <source>
        <dbReference type="PIRSR" id="PIRSR000524-1"/>
    </source>
</evidence>
<dbReference type="SUPFAM" id="SSF53383">
    <property type="entry name" value="PLP-dependent transferases"/>
    <property type="match status" value="1"/>
</dbReference>
<keyword evidence="12" id="KW-1185">Reference proteome</keyword>
<evidence type="ECO:0000256" key="4">
    <source>
        <dbReference type="ARBA" id="ARBA00022679"/>
    </source>
</evidence>
<dbReference type="InterPro" id="IPR024169">
    <property type="entry name" value="SP_NH2Trfase/AEP_transaminase"/>
</dbReference>
<keyword evidence="5 7" id="KW-0663">Pyridoxal phosphate</keyword>
<comment type="cofactor">
    <cofactor evidence="1 7 9">
        <name>pyridoxal 5'-phosphate</name>
        <dbReference type="ChEBI" id="CHEBI:597326"/>
    </cofactor>
</comment>
<evidence type="ECO:0000256" key="3">
    <source>
        <dbReference type="ARBA" id="ARBA00022576"/>
    </source>
</evidence>
<dbReference type="PIRSF" id="PIRSF000524">
    <property type="entry name" value="SPT"/>
    <property type="match status" value="1"/>
</dbReference>
<feature type="modified residue" description="N6-(pyridoxal phosphate)lysine" evidence="7">
    <location>
        <position position="193"/>
    </location>
</feature>
<dbReference type="InterPro" id="IPR015424">
    <property type="entry name" value="PyrdxlP-dep_Trfase"/>
</dbReference>
<dbReference type="EMBL" id="NPOA01000006">
    <property type="protein sequence ID" value="PAV29717.1"/>
    <property type="molecule type" value="Genomic_DNA"/>
</dbReference>
<proteinExistence type="inferred from homology"/>
<reference evidence="11 12" key="1">
    <citation type="submission" date="2017-08" db="EMBL/GenBank/DDBJ databases">
        <title>Virgibacillus indicus sp. nov. and Virgibacillus profoundi sp. nov, two moderately halophilic bacteria isolated from marine sediment by using the Microfluidic Streak Plate.</title>
        <authorList>
            <person name="Xu B."/>
            <person name="Hu B."/>
            <person name="Wang J."/>
            <person name="Zhu Y."/>
            <person name="Huang L."/>
            <person name="Du W."/>
            <person name="Huang Y."/>
        </authorList>
    </citation>
    <scope>NUCLEOTIDE SEQUENCE [LARGE SCALE GENOMIC DNA]</scope>
    <source>
        <strain evidence="11 12">IO3-P3-H5</strain>
    </source>
</reference>
<comment type="similarity">
    <text evidence="2 8">Belongs to the class-V pyridoxal-phosphate-dependent aminotransferase family.</text>
</comment>
<evidence type="ECO:0000256" key="9">
    <source>
        <dbReference type="RuleBase" id="RU004504"/>
    </source>
</evidence>
<protein>
    <submittedName>
        <fullName evidence="11">Aminotransferase</fullName>
    </submittedName>
</protein>
<dbReference type="GO" id="GO:0004760">
    <property type="term" value="F:L-serine-pyruvate transaminase activity"/>
    <property type="evidence" value="ECO:0007669"/>
    <property type="project" value="TreeGrafter"/>
</dbReference>
<dbReference type="InterPro" id="IPR020578">
    <property type="entry name" value="Aminotrans_V_PyrdxlP_BS"/>
</dbReference>
<evidence type="ECO:0000256" key="8">
    <source>
        <dbReference type="RuleBase" id="RU004075"/>
    </source>
</evidence>
<evidence type="ECO:0000256" key="1">
    <source>
        <dbReference type="ARBA" id="ARBA00001933"/>
    </source>
</evidence>
<dbReference type="PROSITE" id="PS00595">
    <property type="entry name" value="AA_TRANSFER_CLASS_5"/>
    <property type="match status" value="1"/>
</dbReference>
<dbReference type="PANTHER" id="PTHR21152:SF40">
    <property type="entry name" value="ALANINE--GLYOXYLATE AMINOTRANSFERASE"/>
    <property type="match status" value="1"/>
</dbReference>
<dbReference type="PANTHER" id="PTHR21152">
    <property type="entry name" value="AMINOTRANSFERASE CLASS V"/>
    <property type="match status" value="1"/>
</dbReference>
<dbReference type="Proteomes" id="UP000218887">
    <property type="component" value="Unassembled WGS sequence"/>
</dbReference>
<dbReference type="FunFam" id="3.40.640.10:FF:000027">
    <property type="entry name" value="Serine--pyruvate aminotransferase, mitochondrial"/>
    <property type="match status" value="1"/>
</dbReference>
<dbReference type="Gene3D" id="3.90.1150.10">
    <property type="entry name" value="Aspartate Aminotransferase, domain 1"/>
    <property type="match status" value="1"/>
</dbReference>
<feature type="binding site" evidence="6">
    <location>
        <position position="336"/>
    </location>
    <ligand>
        <name>substrate</name>
    </ligand>
</feature>
<sequence length="386" mass="42422">MLPDQHLLRIPGPSPIPPSVQLAMSQPMIGHRGQEAKELLKQIKPKLKFVFGTKQDVSIITGSGTAGLETAVVNAVKQGEEVLVVETGAFGERFSKICAAYQLKTHHLKVDWGNAVTPEAIQEYLRKHQNIKAVFTTYCETSTGVLNPIEEIAKTVHTYSDALVIVDGVSCVGGVETKMDEWGIDILVTGSQKAMMLPAGLTFVAVSDRAWKVIEENEQPRFYLDLTKYRDNLIKDSTPFTPGLSLLFGLKQALKLMEEEGLKQVYSRHQLMMKMTREAFRAHDIPLLTNDIAASPTVTAVNPTDFKAEDLRSIIKSEFGLSIAGGQQHLKGKIFRIGHMGYCSVADVLQTISIIEIGLTRIGKTIELGKGIRAAQEVILEGNNNV</sequence>
<name>A0A2A2IDL0_9BACI</name>
<dbReference type="InterPro" id="IPR015422">
    <property type="entry name" value="PyrdxlP-dep_Trfase_small"/>
</dbReference>
<keyword evidence="3 11" id="KW-0032">Aminotransferase</keyword>
<evidence type="ECO:0000256" key="2">
    <source>
        <dbReference type="ARBA" id="ARBA00009236"/>
    </source>
</evidence>
<dbReference type="Pfam" id="PF00266">
    <property type="entry name" value="Aminotran_5"/>
    <property type="match status" value="1"/>
</dbReference>
<dbReference type="InterPro" id="IPR000192">
    <property type="entry name" value="Aminotrans_V_dom"/>
</dbReference>
<dbReference type="GO" id="GO:0008453">
    <property type="term" value="F:alanine-glyoxylate transaminase activity"/>
    <property type="evidence" value="ECO:0007669"/>
    <property type="project" value="TreeGrafter"/>
</dbReference>
<dbReference type="InterPro" id="IPR015421">
    <property type="entry name" value="PyrdxlP-dep_Trfase_major"/>
</dbReference>